<evidence type="ECO:0000313" key="1">
    <source>
        <dbReference type="EMBL" id="KAH7979590.1"/>
    </source>
</evidence>
<sequence>MELQVEQSQKKIRCEVRHRRELQLAEEVLQDDESDFVPRSSYAALQLQLQAVQKELDALQARSRDNIPAVSEQQVSDEQRNAVPRGTCPCAEERYKELTEEVRQLRAINMELQKTLSYKLFQSVPAKPVEKATMPRELVQREPASVGNPGDADLRSATVEGRGATESLQSTPQSNTAGASSFRLEDLESRDTSATSQVEDIGVCRLWVLD</sequence>
<gene>
    <name evidence="1" type="ORF">HPB49_009991</name>
</gene>
<dbReference type="EMBL" id="CM023470">
    <property type="protein sequence ID" value="KAH7979590.1"/>
    <property type="molecule type" value="Genomic_DNA"/>
</dbReference>
<name>A0ACB8DYJ7_DERSI</name>
<accession>A0ACB8DYJ7</accession>
<organism evidence="1 2">
    <name type="scientific">Dermacentor silvarum</name>
    <name type="common">Tick</name>
    <dbReference type="NCBI Taxonomy" id="543639"/>
    <lineage>
        <taxon>Eukaryota</taxon>
        <taxon>Metazoa</taxon>
        <taxon>Ecdysozoa</taxon>
        <taxon>Arthropoda</taxon>
        <taxon>Chelicerata</taxon>
        <taxon>Arachnida</taxon>
        <taxon>Acari</taxon>
        <taxon>Parasitiformes</taxon>
        <taxon>Ixodida</taxon>
        <taxon>Ixodoidea</taxon>
        <taxon>Ixodidae</taxon>
        <taxon>Rhipicephalinae</taxon>
        <taxon>Dermacentor</taxon>
    </lineage>
</organism>
<reference evidence="1" key="1">
    <citation type="submission" date="2020-05" db="EMBL/GenBank/DDBJ databases">
        <title>Large-scale comparative analyses of tick genomes elucidate their genetic diversity and vector capacities.</title>
        <authorList>
            <person name="Jia N."/>
            <person name="Wang J."/>
            <person name="Shi W."/>
            <person name="Du L."/>
            <person name="Sun Y."/>
            <person name="Zhan W."/>
            <person name="Jiang J."/>
            <person name="Wang Q."/>
            <person name="Zhang B."/>
            <person name="Ji P."/>
            <person name="Sakyi L.B."/>
            <person name="Cui X."/>
            <person name="Yuan T."/>
            <person name="Jiang B."/>
            <person name="Yang W."/>
            <person name="Lam T.T.-Y."/>
            <person name="Chang Q."/>
            <person name="Ding S."/>
            <person name="Wang X."/>
            <person name="Zhu J."/>
            <person name="Ruan X."/>
            <person name="Zhao L."/>
            <person name="Wei J."/>
            <person name="Que T."/>
            <person name="Du C."/>
            <person name="Cheng J."/>
            <person name="Dai P."/>
            <person name="Han X."/>
            <person name="Huang E."/>
            <person name="Gao Y."/>
            <person name="Liu J."/>
            <person name="Shao H."/>
            <person name="Ye R."/>
            <person name="Li L."/>
            <person name="Wei W."/>
            <person name="Wang X."/>
            <person name="Wang C."/>
            <person name="Yang T."/>
            <person name="Huo Q."/>
            <person name="Li W."/>
            <person name="Guo W."/>
            <person name="Chen H."/>
            <person name="Zhou L."/>
            <person name="Ni X."/>
            <person name="Tian J."/>
            <person name="Zhou Y."/>
            <person name="Sheng Y."/>
            <person name="Liu T."/>
            <person name="Pan Y."/>
            <person name="Xia L."/>
            <person name="Li J."/>
            <person name="Zhao F."/>
            <person name="Cao W."/>
        </authorList>
    </citation>
    <scope>NUCLEOTIDE SEQUENCE</scope>
    <source>
        <strain evidence="1">Dsil-2018</strain>
    </source>
</reference>
<comment type="caution">
    <text evidence="1">The sequence shown here is derived from an EMBL/GenBank/DDBJ whole genome shotgun (WGS) entry which is preliminary data.</text>
</comment>
<protein>
    <submittedName>
        <fullName evidence="1">Uncharacterized protein</fullName>
    </submittedName>
</protein>
<keyword evidence="2" id="KW-1185">Reference proteome</keyword>
<proteinExistence type="predicted"/>
<dbReference type="Proteomes" id="UP000821865">
    <property type="component" value="Chromosome 1"/>
</dbReference>
<evidence type="ECO:0000313" key="2">
    <source>
        <dbReference type="Proteomes" id="UP000821865"/>
    </source>
</evidence>